<dbReference type="GO" id="GO:0042562">
    <property type="term" value="F:hormone binding"/>
    <property type="evidence" value="ECO:0007669"/>
    <property type="project" value="TreeGrafter"/>
</dbReference>
<dbReference type="InterPro" id="IPR036055">
    <property type="entry name" value="LDL_receptor-like_sf"/>
</dbReference>
<evidence type="ECO:0000256" key="12">
    <source>
        <dbReference type="PROSITE-ProRule" id="PRU00076"/>
    </source>
</evidence>
<dbReference type="CDD" id="cd00054">
    <property type="entry name" value="EGF_CA"/>
    <property type="match status" value="1"/>
</dbReference>
<dbReference type="GO" id="GO:0006898">
    <property type="term" value="P:receptor-mediated endocytosis"/>
    <property type="evidence" value="ECO:0007669"/>
    <property type="project" value="TreeGrafter"/>
</dbReference>
<dbReference type="Pfam" id="PF14670">
    <property type="entry name" value="FXa_inhibition"/>
    <property type="match status" value="1"/>
</dbReference>
<dbReference type="FunFam" id="2.120.10.30:FF:000241">
    <property type="entry name" value="Low-density lipoprotein receptor-related protein 6"/>
    <property type="match status" value="1"/>
</dbReference>
<evidence type="ECO:0000256" key="5">
    <source>
        <dbReference type="ARBA" id="ARBA00022729"/>
    </source>
</evidence>
<dbReference type="SUPFAM" id="SSF57424">
    <property type="entry name" value="LDL receptor-like module"/>
    <property type="match status" value="4"/>
</dbReference>
<keyword evidence="16" id="KW-0449">Lipoprotein</keyword>
<reference evidence="16" key="1">
    <citation type="submission" date="2022-07" db="EMBL/GenBank/DDBJ databases">
        <authorList>
            <person name="Trinca V."/>
            <person name="Uliana J.V.C."/>
            <person name="Torres T.T."/>
            <person name="Ward R.J."/>
            <person name="Monesi N."/>
        </authorList>
    </citation>
    <scope>NUCLEOTIDE SEQUENCE</scope>
    <source>
        <strain evidence="16">HSMRA1968</strain>
        <tissue evidence="16">Whole embryos</tissue>
    </source>
</reference>
<evidence type="ECO:0000256" key="11">
    <source>
        <dbReference type="ARBA" id="ARBA00023180"/>
    </source>
</evidence>
<dbReference type="Gene3D" id="4.10.400.10">
    <property type="entry name" value="Low-density Lipoprotein Receptor"/>
    <property type="match status" value="4"/>
</dbReference>
<dbReference type="SMART" id="SM00181">
    <property type="entry name" value="EGF"/>
    <property type="match status" value="2"/>
</dbReference>
<comment type="caution">
    <text evidence="12">Lacks conserved residue(s) required for the propagation of feature annotation.</text>
</comment>
<dbReference type="Proteomes" id="UP001151699">
    <property type="component" value="Unassembled WGS sequence"/>
</dbReference>
<protein>
    <submittedName>
        <fullName evidence="16">Low-density lipoprotein receptor</fullName>
    </submittedName>
</protein>
<evidence type="ECO:0000256" key="6">
    <source>
        <dbReference type="ARBA" id="ARBA00022737"/>
    </source>
</evidence>
<evidence type="ECO:0000256" key="9">
    <source>
        <dbReference type="ARBA" id="ARBA00023157"/>
    </source>
</evidence>
<evidence type="ECO:0000256" key="8">
    <source>
        <dbReference type="ARBA" id="ARBA00023136"/>
    </source>
</evidence>
<evidence type="ECO:0000259" key="15">
    <source>
        <dbReference type="PROSITE" id="PS50026"/>
    </source>
</evidence>
<feature type="disulfide bond" evidence="13">
    <location>
        <begin position="148"/>
        <end position="166"/>
    </location>
</feature>
<dbReference type="PROSITE" id="PS01209">
    <property type="entry name" value="LDLRA_1"/>
    <property type="match status" value="1"/>
</dbReference>
<feature type="disulfide bond" evidence="13">
    <location>
        <begin position="20"/>
        <end position="38"/>
    </location>
</feature>
<feature type="disulfide bond" evidence="13">
    <location>
        <begin position="106"/>
        <end position="124"/>
    </location>
</feature>
<dbReference type="InterPro" id="IPR051221">
    <property type="entry name" value="LDLR-related"/>
</dbReference>
<proteinExistence type="predicted"/>
<dbReference type="CDD" id="cd00112">
    <property type="entry name" value="LDLa"/>
    <property type="match status" value="4"/>
</dbReference>
<dbReference type="GO" id="GO:0043235">
    <property type="term" value="C:receptor complex"/>
    <property type="evidence" value="ECO:0007669"/>
    <property type="project" value="TreeGrafter"/>
</dbReference>
<dbReference type="Pfam" id="PF00057">
    <property type="entry name" value="Ldl_recept_a"/>
    <property type="match status" value="4"/>
</dbReference>
<evidence type="ECO:0000256" key="13">
    <source>
        <dbReference type="PROSITE-ProRule" id="PRU00124"/>
    </source>
</evidence>
<keyword evidence="9 13" id="KW-1015">Disulfide bond</keyword>
<comment type="subcellular location">
    <subcellularLocation>
        <location evidence="1">Membrane</location>
        <topology evidence="1">Single-pass type I membrane protein</topology>
    </subcellularLocation>
</comment>
<feature type="disulfide bond" evidence="13">
    <location>
        <begin position="32"/>
        <end position="47"/>
    </location>
</feature>
<gene>
    <name evidence="16" type="primary">LDLR</name>
    <name evidence="16" type="ORF">Bhyg_16824</name>
</gene>
<dbReference type="InterPro" id="IPR000152">
    <property type="entry name" value="EGF-type_Asp/Asn_hydroxyl_site"/>
</dbReference>
<dbReference type="Gene3D" id="2.120.10.30">
    <property type="entry name" value="TolB, C-terminal domain"/>
    <property type="match status" value="1"/>
</dbReference>
<dbReference type="Pfam" id="PF07645">
    <property type="entry name" value="EGF_CA"/>
    <property type="match status" value="1"/>
</dbReference>
<keyword evidence="5" id="KW-0732">Signal</keyword>
<feature type="repeat" description="LDL-receptor class B" evidence="14">
    <location>
        <begin position="348"/>
        <end position="390"/>
    </location>
</feature>
<evidence type="ECO:0000313" key="17">
    <source>
        <dbReference type="Proteomes" id="UP001151699"/>
    </source>
</evidence>
<dbReference type="SMART" id="SM00179">
    <property type="entry name" value="EGF_CA"/>
    <property type="match status" value="2"/>
</dbReference>
<evidence type="ECO:0000256" key="2">
    <source>
        <dbReference type="ARBA" id="ARBA00022536"/>
    </source>
</evidence>
<keyword evidence="6" id="KW-0677">Repeat</keyword>
<dbReference type="InterPro" id="IPR000742">
    <property type="entry name" value="EGF"/>
</dbReference>
<dbReference type="PANTHER" id="PTHR22722">
    <property type="entry name" value="LOW-DENSITY LIPOPROTEIN RECEPTOR-RELATED PROTEIN 2-RELATED"/>
    <property type="match status" value="1"/>
</dbReference>
<keyword evidence="4" id="KW-0812">Transmembrane</keyword>
<dbReference type="Gene3D" id="2.10.25.10">
    <property type="entry name" value="Laminin"/>
    <property type="match status" value="2"/>
</dbReference>
<dbReference type="InterPro" id="IPR001881">
    <property type="entry name" value="EGF-like_Ca-bd_dom"/>
</dbReference>
<keyword evidence="17" id="KW-1185">Reference proteome</keyword>
<evidence type="ECO:0000256" key="4">
    <source>
        <dbReference type="ARBA" id="ARBA00022692"/>
    </source>
</evidence>
<dbReference type="InterPro" id="IPR049883">
    <property type="entry name" value="NOTCH1_EGF-like"/>
</dbReference>
<dbReference type="GO" id="GO:0005509">
    <property type="term" value="F:calcium ion binding"/>
    <property type="evidence" value="ECO:0007669"/>
    <property type="project" value="InterPro"/>
</dbReference>
<evidence type="ECO:0000256" key="7">
    <source>
        <dbReference type="ARBA" id="ARBA00022989"/>
    </source>
</evidence>
<dbReference type="PROSITE" id="PS51120">
    <property type="entry name" value="LDLRB"/>
    <property type="match status" value="3"/>
</dbReference>
<dbReference type="SUPFAM" id="SSF57196">
    <property type="entry name" value="EGF/Laminin"/>
    <property type="match status" value="2"/>
</dbReference>
<name>A0A9Q0MNL6_9DIPT</name>
<dbReference type="FunFam" id="4.10.400.10:FF:000105">
    <property type="entry name" value="Lipophorin receptor 1, isoform K"/>
    <property type="match status" value="1"/>
</dbReference>
<dbReference type="Pfam" id="PF00058">
    <property type="entry name" value="Ldl_recept_b"/>
    <property type="match status" value="2"/>
</dbReference>
<dbReference type="PROSITE" id="PS50026">
    <property type="entry name" value="EGF_3"/>
    <property type="match status" value="1"/>
</dbReference>
<sequence length="451" mass="50390">MSDELGCPPTSCPPETDFKCSDNFCITNKWRCDGEPDCPDGSDERGCNNTVRAVSMCLQTEYQCNDRITCIHKSWLCDGGVDCPNGDDEKPPHCQNVTCRPDQFQCKDRTCIPGHLMCSGKTECADGSDELNCTMPMRKCDPKIEFDCGGGMCIPNSKVCDSKIDCPDSQDEPIGKCGIDECKIRNGGCEHICVDTPAGFYCDCKPGYKLVNNKTCVDINECDEPGACSQTCINEVGSFKCECGAGYMRDPRHHEKCKATEGHASLLFARRLDIRKIALDHNEMTSIVNDTKSATALDYVFRTGMIFWSDVSEQKIYKAPIDEGNDRTTVVKDQLVTSDGLAVDWIYNHIYYSDTKKCTIEVTNFDGNMGKSLIKDDLEIPRAIALDPLNGWMYWTDWGSNPRIERAGMDGTHRQTIVSTNVKWANGITLDLVRERVYWVSSLFLSIEDFT</sequence>
<feature type="non-terminal residue" evidence="16">
    <location>
        <position position="1"/>
    </location>
</feature>
<dbReference type="SUPFAM" id="SSF63825">
    <property type="entry name" value="YWTD domain"/>
    <property type="match status" value="1"/>
</dbReference>
<dbReference type="PROSITE" id="PS00010">
    <property type="entry name" value="ASX_HYDROXYL"/>
    <property type="match status" value="1"/>
</dbReference>
<dbReference type="GO" id="GO:0016324">
    <property type="term" value="C:apical plasma membrane"/>
    <property type="evidence" value="ECO:0007669"/>
    <property type="project" value="TreeGrafter"/>
</dbReference>
<evidence type="ECO:0000256" key="10">
    <source>
        <dbReference type="ARBA" id="ARBA00023170"/>
    </source>
</evidence>
<dbReference type="SMART" id="SM00135">
    <property type="entry name" value="LY"/>
    <property type="match status" value="4"/>
</dbReference>
<comment type="caution">
    <text evidence="16">The sequence shown here is derived from an EMBL/GenBank/DDBJ whole genome shotgun (WGS) entry which is preliminary data.</text>
</comment>
<keyword evidence="2 12" id="KW-0245">EGF-like domain</keyword>
<feature type="domain" description="EGF-like" evidence="15">
    <location>
        <begin position="178"/>
        <end position="217"/>
    </location>
</feature>
<dbReference type="PANTHER" id="PTHR22722:SF14">
    <property type="entry name" value="MEGALIN, ISOFORM A"/>
    <property type="match status" value="1"/>
</dbReference>
<feature type="repeat" description="LDL-receptor class B" evidence="14">
    <location>
        <begin position="391"/>
        <end position="434"/>
    </location>
</feature>
<dbReference type="PRINTS" id="PR00261">
    <property type="entry name" value="LDLRECEPTOR"/>
</dbReference>
<dbReference type="AlphaFoldDB" id="A0A9Q0MNL6"/>
<feature type="repeat" description="LDL-receptor class B" evidence="14">
    <location>
        <begin position="304"/>
        <end position="347"/>
    </location>
</feature>
<evidence type="ECO:0000256" key="3">
    <source>
        <dbReference type="ARBA" id="ARBA00022583"/>
    </source>
</evidence>
<evidence type="ECO:0000256" key="14">
    <source>
        <dbReference type="PROSITE-ProRule" id="PRU00461"/>
    </source>
</evidence>
<dbReference type="FunFam" id="4.10.400.10:FF:000015">
    <property type="entry name" value="Low-density lipoprotein receptor-related protein 1"/>
    <property type="match status" value="1"/>
</dbReference>
<dbReference type="InterPro" id="IPR018097">
    <property type="entry name" value="EGF_Ca-bd_CS"/>
</dbReference>
<dbReference type="PROSITE" id="PS01187">
    <property type="entry name" value="EGF_CA"/>
    <property type="match status" value="1"/>
</dbReference>
<feature type="disulfide bond" evidence="13">
    <location>
        <begin position="118"/>
        <end position="133"/>
    </location>
</feature>
<feature type="disulfide bond" evidence="13">
    <location>
        <begin position="99"/>
        <end position="111"/>
    </location>
</feature>
<dbReference type="InterPro" id="IPR000033">
    <property type="entry name" value="LDLR_classB_rpt"/>
</dbReference>
<dbReference type="PROSITE" id="PS50068">
    <property type="entry name" value="LDLRA_2"/>
    <property type="match status" value="4"/>
</dbReference>
<evidence type="ECO:0000313" key="16">
    <source>
        <dbReference type="EMBL" id="KAJ6633624.1"/>
    </source>
</evidence>
<keyword evidence="7" id="KW-1133">Transmembrane helix</keyword>
<organism evidence="16 17">
    <name type="scientific">Pseudolycoriella hygida</name>
    <dbReference type="NCBI Taxonomy" id="35572"/>
    <lineage>
        <taxon>Eukaryota</taxon>
        <taxon>Metazoa</taxon>
        <taxon>Ecdysozoa</taxon>
        <taxon>Arthropoda</taxon>
        <taxon>Hexapoda</taxon>
        <taxon>Insecta</taxon>
        <taxon>Pterygota</taxon>
        <taxon>Neoptera</taxon>
        <taxon>Endopterygota</taxon>
        <taxon>Diptera</taxon>
        <taxon>Nematocera</taxon>
        <taxon>Sciaroidea</taxon>
        <taxon>Sciaridae</taxon>
        <taxon>Pseudolycoriella</taxon>
    </lineage>
</organism>
<dbReference type="InterPro" id="IPR023415">
    <property type="entry name" value="LDLR_class-A_CS"/>
</dbReference>
<dbReference type="InterPro" id="IPR002172">
    <property type="entry name" value="LDrepeatLR_classA_rpt"/>
</dbReference>
<dbReference type="PROSITE" id="PS01186">
    <property type="entry name" value="EGF_2"/>
    <property type="match status" value="1"/>
</dbReference>
<accession>A0A9Q0MNL6</accession>
<evidence type="ECO:0000256" key="1">
    <source>
        <dbReference type="ARBA" id="ARBA00004479"/>
    </source>
</evidence>
<dbReference type="EMBL" id="WJQU01001835">
    <property type="protein sequence ID" value="KAJ6633624.1"/>
    <property type="molecule type" value="Genomic_DNA"/>
</dbReference>
<dbReference type="OrthoDB" id="664115at2759"/>
<dbReference type="InterPro" id="IPR011042">
    <property type="entry name" value="6-blade_b-propeller_TolB-like"/>
</dbReference>
<keyword evidence="3" id="KW-0254">Endocytosis</keyword>
<keyword evidence="8" id="KW-0472">Membrane</keyword>
<keyword evidence="10 16" id="KW-0675">Receptor</keyword>
<keyword evidence="11" id="KW-0325">Glycoprotein</keyword>
<dbReference type="FunFam" id="2.10.25.10:FF:000009">
    <property type="entry name" value="Low-density lipoprotein receptor isoform 1"/>
    <property type="match status" value="1"/>
</dbReference>
<dbReference type="SMART" id="SM00192">
    <property type="entry name" value="LDLa"/>
    <property type="match status" value="4"/>
</dbReference>